<gene>
    <name evidence="1" type="ORF">K3169_02420</name>
</gene>
<dbReference type="InterPro" id="IPR010323">
    <property type="entry name" value="DUF924"/>
</dbReference>
<keyword evidence="2" id="KW-1185">Reference proteome</keyword>
<dbReference type="RefSeq" id="WP_099267947.1">
    <property type="nucleotide sequence ID" value="NZ_CP081201.1"/>
</dbReference>
<dbReference type="Pfam" id="PF06041">
    <property type="entry name" value="DUF924"/>
    <property type="match status" value="1"/>
</dbReference>
<dbReference type="Gene3D" id="1.25.40.10">
    <property type="entry name" value="Tetratricopeptide repeat domain"/>
    <property type="match status" value="1"/>
</dbReference>
<proteinExistence type="predicted"/>
<accession>A0ABY6FFU6</accession>
<dbReference type="Proteomes" id="UP001063228">
    <property type="component" value="Chromosome"/>
</dbReference>
<dbReference type="InterPro" id="IPR011990">
    <property type="entry name" value="TPR-like_helical_dom_sf"/>
</dbReference>
<dbReference type="SUPFAM" id="SSF48452">
    <property type="entry name" value="TPR-like"/>
    <property type="match status" value="1"/>
</dbReference>
<protein>
    <submittedName>
        <fullName evidence="1">DUF924 domain-containing protein</fullName>
    </submittedName>
</protein>
<organism evidence="1 2">
    <name type="scientific">Pseudomonas phytophila</name>
    <dbReference type="NCBI Taxonomy" id="2867264"/>
    <lineage>
        <taxon>Bacteria</taxon>
        <taxon>Pseudomonadati</taxon>
        <taxon>Pseudomonadota</taxon>
        <taxon>Gammaproteobacteria</taxon>
        <taxon>Pseudomonadales</taxon>
        <taxon>Pseudomonadaceae</taxon>
        <taxon>Pseudomonas</taxon>
    </lineage>
</organism>
<dbReference type="EMBL" id="CP081201">
    <property type="protein sequence ID" value="UXZ96787.1"/>
    <property type="molecule type" value="Genomic_DNA"/>
</dbReference>
<evidence type="ECO:0000313" key="1">
    <source>
        <dbReference type="EMBL" id="UXZ96787.1"/>
    </source>
</evidence>
<sequence length="32" mass="3623">MAKPRAIIIRLGCFPHRNEILGIASTPEEIEF</sequence>
<reference evidence="1" key="1">
    <citation type="submission" date="2021-08" db="EMBL/GenBank/DDBJ databases">
        <title>Complete genome sequence of Pseudomonas phytophila.</title>
        <authorList>
            <person name="Weir B.S."/>
            <person name="Templeton M.D."/>
            <person name="Arshed S."/>
            <person name="Andersen M.T."/>
            <person name="Jayaraman J."/>
        </authorList>
    </citation>
    <scope>NUCLEOTIDE SEQUENCE</scope>
    <source>
        <strain evidence="1">ICMP 23753</strain>
    </source>
</reference>
<evidence type="ECO:0000313" key="2">
    <source>
        <dbReference type="Proteomes" id="UP001063228"/>
    </source>
</evidence>
<name>A0ABY6FFU6_9PSED</name>